<dbReference type="RefSeq" id="WP_228416381.1">
    <property type="nucleotide sequence ID" value="NZ_CP081135.1"/>
</dbReference>
<dbReference type="AlphaFoldDB" id="A0AAX2ZHG1"/>
<accession>A0AAX2ZHG1</accession>
<evidence type="ECO:0000313" key="2">
    <source>
        <dbReference type="EMBL" id="UEL48235.1"/>
    </source>
</evidence>
<dbReference type="EMBL" id="CP081135">
    <property type="protein sequence ID" value="UEL48235.1"/>
    <property type="molecule type" value="Genomic_DNA"/>
</dbReference>
<keyword evidence="1" id="KW-0472">Membrane</keyword>
<dbReference type="KEGG" id="tem:JW646_01930"/>
<name>A0AAX2ZHG1_9FIRM</name>
<evidence type="ECO:0000313" key="3">
    <source>
        <dbReference type="Proteomes" id="UP001198983"/>
    </source>
</evidence>
<proteinExistence type="predicted"/>
<feature type="transmembrane region" description="Helical" evidence="1">
    <location>
        <begin position="6"/>
        <end position="26"/>
    </location>
</feature>
<sequence>MSKEIIIGIIIVVALFGIFSFGTKYVENPQSQNMKDRVEDNVNSTNKNKSFGFELVPETHNEKELEFLNIYRRTIIEYLTNNGIDLQDLWISVHYGGLNRGKSYMLINIRTYNNEGKKNLIKELFVKENLDMLFSGSNYDVWLDSIDNYNIK</sequence>
<organism evidence="2 3">
    <name type="scientific">Terrisporobacter hibernicus</name>
    <dbReference type="NCBI Taxonomy" id="2813371"/>
    <lineage>
        <taxon>Bacteria</taxon>
        <taxon>Bacillati</taxon>
        <taxon>Bacillota</taxon>
        <taxon>Clostridia</taxon>
        <taxon>Peptostreptococcales</taxon>
        <taxon>Peptostreptococcaceae</taxon>
        <taxon>Terrisporobacter</taxon>
    </lineage>
</organism>
<reference evidence="2 3" key="1">
    <citation type="journal article" date="2023" name="Int. J. Syst. Evol. Microbiol.">
        <title>Terrisporobacter hibernicus sp. nov., isolated from bovine faeces in Northern Ireland.</title>
        <authorList>
            <person name="Mitchell M."/>
            <person name="Nguyen S.V."/>
            <person name="Connor M."/>
            <person name="Fairley D.J."/>
            <person name="Donoghue O."/>
            <person name="Marshall H."/>
            <person name="Koolman L."/>
            <person name="McMullan G."/>
            <person name="Schaffer K.E."/>
            <person name="McGrath J.W."/>
            <person name="Fanning S."/>
        </authorList>
    </citation>
    <scope>NUCLEOTIDE SEQUENCE [LARGE SCALE GENOMIC DNA]</scope>
    <source>
        <strain evidence="2 3">MCA3</strain>
    </source>
</reference>
<evidence type="ECO:0000256" key="1">
    <source>
        <dbReference type="SAM" id="Phobius"/>
    </source>
</evidence>
<keyword evidence="1" id="KW-0812">Transmembrane</keyword>
<gene>
    <name evidence="2" type="ORF">JW646_01930</name>
</gene>
<protein>
    <submittedName>
        <fullName evidence="2">Uncharacterized protein</fullName>
    </submittedName>
</protein>
<keyword evidence="3" id="KW-1185">Reference proteome</keyword>
<dbReference type="Proteomes" id="UP001198983">
    <property type="component" value="Chromosome"/>
</dbReference>
<keyword evidence="1" id="KW-1133">Transmembrane helix</keyword>